<dbReference type="PANTHER" id="PTHR43806">
    <property type="entry name" value="PEPTIDASE S8"/>
    <property type="match status" value="1"/>
</dbReference>
<dbReference type="InterPro" id="IPR000209">
    <property type="entry name" value="Peptidase_S8/S53_dom"/>
</dbReference>
<dbReference type="InterPro" id="IPR050131">
    <property type="entry name" value="Peptidase_S8_subtilisin-like"/>
</dbReference>
<evidence type="ECO:0000256" key="9">
    <source>
        <dbReference type="PIRSR" id="PIRSR615500-1"/>
    </source>
</evidence>
<evidence type="ECO:0000259" key="15">
    <source>
        <dbReference type="Pfam" id="PF02225"/>
    </source>
</evidence>
<evidence type="ECO:0000256" key="13">
    <source>
        <dbReference type="SAM" id="Phobius"/>
    </source>
</evidence>
<feature type="compositionally biased region" description="Basic and acidic residues" evidence="12">
    <location>
        <begin position="1867"/>
        <end position="1916"/>
    </location>
</feature>
<dbReference type="InterPro" id="IPR034216">
    <property type="entry name" value="C5a_Peptidase"/>
</dbReference>
<dbReference type="InterPro" id="IPR046450">
    <property type="entry name" value="PA_dom_sf"/>
</dbReference>
<feature type="compositionally biased region" description="Basic and acidic residues" evidence="12">
    <location>
        <begin position="1254"/>
        <end position="1427"/>
    </location>
</feature>
<evidence type="ECO:0000259" key="16">
    <source>
        <dbReference type="Pfam" id="PF06280"/>
    </source>
</evidence>
<dbReference type="OrthoDB" id="9798386at2"/>
<feature type="domain" description="PA" evidence="15">
    <location>
        <begin position="457"/>
        <end position="529"/>
    </location>
</feature>
<evidence type="ECO:0000256" key="11">
    <source>
        <dbReference type="RuleBase" id="RU003355"/>
    </source>
</evidence>
<dbReference type="PROSITE" id="PS00136">
    <property type="entry name" value="SUBTILASE_ASP"/>
    <property type="match status" value="1"/>
</dbReference>
<dbReference type="PROSITE" id="PS00138">
    <property type="entry name" value="SUBTILASE_SER"/>
    <property type="match status" value="1"/>
</dbReference>
<dbReference type="RefSeq" id="WP_102189842.1">
    <property type="nucleotide sequence ID" value="NZ_PNGT01000004.1"/>
</dbReference>
<keyword evidence="13" id="KW-0472">Membrane</keyword>
<feature type="compositionally biased region" description="Low complexity" evidence="12">
    <location>
        <begin position="1614"/>
        <end position="1662"/>
    </location>
</feature>
<evidence type="ECO:0000256" key="10">
    <source>
        <dbReference type="PROSITE-ProRule" id="PRU01240"/>
    </source>
</evidence>
<accession>A0A2N6SEU7</accession>
<dbReference type="InterPro" id="IPR023827">
    <property type="entry name" value="Peptidase_S8_Asp-AS"/>
</dbReference>
<dbReference type="InterPro" id="IPR015500">
    <property type="entry name" value="Peptidase_S8_subtilisin-rel"/>
</dbReference>
<dbReference type="SUPFAM" id="SSF52743">
    <property type="entry name" value="Subtilisin-like"/>
    <property type="match status" value="1"/>
</dbReference>
<dbReference type="STRING" id="84135.GCA_001052115_01411"/>
<feature type="compositionally biased region" description="Low complexity" evidence="12">
    <location>
        <begin position="1444"/>
        <end position="1587"/>
    </location>
</feature>
<protein>
    <submittedName>
        <fullName evidence="17">Peptidase</fullName>
    </submittedName>
</protein>
<keyword evidence="4 10" id="KW-0645">Protease</keyword>
<reference evidence="17 18" key="1">
    <citation type="submission" date="2017-09" db="EMBL/GenBank/DDBJ databases">
        <title>Bacterial strain isolated from the female urinary microbiota.</title>
        <authorList>
            <person name="Thomas-White K."/>
            <person name="Kumar N."/>
            <person name="Forster S."/>
            <person name="Putonti C."/>
            <person name="Lawley T."/>
            <person name="Wolfe A.J."/>
        </authorList>
    </citation>
    <scope>NUCLEOTIDE SEQUENCE [LARGE SCALE GENOMIC DNA]</scope>
    <source>
        <strain evidence="17 18">UMB0186</strain>
    </source>
</reference>
<feature type="active site" description="Charge relay system" evidence="9 10">
    <location>
        <position position="596"/>
    </location>
</feature>
<feature type="domain" description="C5a peptidase/Subtilisin-like protease SBT2-like Fn3-like" evidence="16">
    <location>
        <begin position="680"/>
        <end position="800"/>
    </location>
</feature>
<dbReference type="InterPro" id="IPR003137">
    <property type="entry name" value="PA_domain"/>
</dbReference>
<dbReference type="PROSITE" id="PS51892">
    <property type="entry name" value="SUBTILASE"/>
    <property type="match status" value="1"/>
</dbReference>
<dbReference type="PANTHER" id="PTHR43806:SF11">
    <property type="entry name" value="CEREVISIN-RELATED"/>
    <property type="match status" value="1"/>
</dbReference>
<dbReference type="GO" id="GO:0004252">
    <property type="term" value="F:serine-type endopeptidase activity"/>
    <property type="evidence" value="ECO:0007669"/>
    <property type="project" value="UniProtKB-UniRule"/>
</dbReference>
<evidence type="ECO:0000256" key="12">
    <source>
        <dbReference type="SAM" id="MobiDB-lite"/>
    </source>
</evidence>
<dbReference type="Proteomes" id="UP000235670">
    <property type="component" value="Unassembled WGS sequence"/>
</dbReference>
<feature type="compositionally biased region" description="Low complexity" evidence="12">
    <location>
        <begin position="1780"/>
        <end position="1793"/>
    </location>
</feature>
<keyword evidence="6" id="KW-0677">Repeat</keyword>
<dbReference type="GO" id="GO:0006508">
    <property type="term" value="P:proteolysis"/>
    <property type="evidence" value="ECO:0007669"/>
    <property type="project" value="UniProtKB-KW"/>
</dbReference>
<evidence type="ECO:0000313" key="17">
    <source>
        <dbReference type="EMBL" id="PMC52478.1"/>
    </source>
</evidence>
<dbReference type="Pfam" id="PF06280">
    <property type="entry name" value="fn3_5"/>
    <property type="match status" value="1"/>
</dbReference>
<keyword evidence="7 10" id="KW-0378">Hydrolase</keyword>
<organism evidence="17 18">
    <name type="scientific">Gemella sanguinis</name>
    <dbReference type="NCBI Taxonomy" id="84135"/>
    <lineage>
        <taxon>Bacteria</taxon>
        <taxon>Bacillati</taxon>
        <taxon>Bacillota</taxon>
        <taxon>Bacilli</taxon>
        <taxon>Bacillales</taxon>
        <taxon>Gemellaceae</taxon>
        <taxon>Gemella</taxon>
    </lineage>
</organism>
<feature type="compositionally biased region" description="Polar residues" evidence="12">
    <location>
        <begin position="1851"/>
        <end position="1863"/>
    </location>
</feature>
<feature type="transmembrane region" description="Helical" evidence="13">
    <location>
        <begin position="1919"/>
        <end position="1937"/>
    </location>
</feature>
<sequence>MKFPKKPVVSVVSLSLLVGNVNLLTNNTNSKFIYAQNDAKEQALSNVSKEDEKKFNNDDKVKIIVKLKEDKVNPDDLKTAEGLKKREASTKEPREKALKEIKEKGVNYEKLFEYDTLLNGFALETTYEDAKKIQAMNFVDSVEVSVAYKKPETTTNAVETKKEEVNDFSKALDSYNLINIQPLWDKGYRGQGRVIAVLDSGLDPNHPVLRLTDNSQSKYKTKEDAEKAMKEAGIDYGKWYSDKLPFAFNYNDWNNDIKQSGFKSHGMHVAGTAVGNPKEKSGTGDYITGVAPEAQLIFMRVFSESKNSGTESYIYTKAIEDAIKLGADTINLSLGSPAGSVMEVGDGLISALEVAKKAGVNIVAAAGNNAYFSKGGFDYITPRAVNPDYGTVGRPSVSDDAISVANISNSVLNREIATVANLLGNVAFNNGNVPIFTYSKLFENKDYDYVYVGVGKEENYEGKDLAGKIALVQRGENSFEDKVKIAKKHGAAGVIAYFNDGDTIYNVVLNGQDKDFPVVTTYYNFGNELAQHEGEYKINFNGKWEKKPNENVGKFDDSSSWGLTVDGYLKPDVTAPGGDIISSYNDGRYGLDSGTSMASPHVAGATALIKQALAERFPSKTAEELQKLVKHLLMSTASVNVNKDNGVYISPRQQGAGLIDAYKAAYGDVYVTGTNDYGSVSLGNVGDKFDVKLLVHNISDKPKTLKYKSTLITDDAYGEGNGDWTGYLTMTSRLLSELEGEKTVTVGANSTSEITVSVDASKYNEELLKLFKNGYYLEGFVEFYGADGKSTDKVASIPFVGFKGEFQNLPVLEKPIYSMKDGEKPTYEYGFDSNNNNWDSLTDMNFTGILTTYKEDKKDKRTLAGAYINPLTNVRFFTDKIFFSPNGDENYDEIGMRGVFLRNYENLKLTVYAKDDVERKNPLYENGNASGNKNFFNNTGKKYTALSLTNWKGVDKNGNPLPDGEYQYVLSYSSQATGAKMQETSFNVVIDRKAPKITGANGGYYDEATRKFTPYPIMEDGSGVFYKKLSYGKNVIQPNEDGSYTIPEGVDLKDVTFEVKDFADNKDSIALSNIAGNGKGSLEVEIRKGDGTGNNSRRVRYKITNEKGEVVGDDFSRNKRTYQSLPFGKYTVEVVLLDEDYRLKTPSKIEFEITKDTPTKEVEFRVDEIIKNAVEISFDKPVPTGTKVYAVSELGTKIELPTSLYGKNAFQKRLENGKYTIQIVTPEGYTLEENNFELEVKDGHNRKQVGITEKAVETPKEDKVTEAPKEDKEKETPKDDKVIETPKEDKVTEAPKEDKEKETPKKDKVTEAPKEDKEKETPKDDKVTEAPKDDKEKETPKGDKVTEVPKEDKEKETPKDDKVTEAPKDDKEKETPKDDKVTEVPKEDKEKETPKDDKVTEVPKEDKEKETPKEDKVTEAPKEDKVVETPTPSTPTTPTPVTPAPSTTPTTPAKQTPVTPAPSTTPTTPKKQTPVTPAPSTTPTTPAKQTPVTSAPSTTPTTPAKQTPVTPAPSTTPTTPAKQTPVTPAPSTTPTTPAKQTPVTPAPSTTPTTPAKQTPATPAPSTTPTIPAKQTPVTPAPNTTPTTPATPAPSTPAPSTTPTTPAKPTPVTPAPSTTPTTPAKQTPVTPAPSTTPTTPAKQTPVTPAPSTTPTTPAKQTPVTPAPVTPAPSTTPTTPATPAPSTPVKEMPKEDKVTETQKEDKVTETPKDDKVTEAPKEDKVTEVPKEDKVTETPKEDKVTETPKEDKVTEAPKEDKVTEAPKEDKVTEVPKEDKVTPNQGGNSNGQVSNVSKDNKPNTSTTPQVDKKELTNQLNNSSRTVGSSSFAKVSEENRQSYLNSVSRAQEVVANGQSTQEDVNNVLNVLKESEEKVTDKAPEKSSNSDDKAKDQAKSEEKTNNDNKSEKKEEKSSDKESNNTLLYVGSGLLVLLLAGVLFRRRG</sequence>
<feature type="domain" description="Peptidase S8/S53" evidence="14">
    <location>
        <begin position="190"/>
        <end position="657"/>
    </location>
</feature>
<evidence type="ECO:0000256" key="1">
    <source>
        <dbReference type="ARBA" id="ARBA00011073"/>
    </source>
</evidence>
<dbReference type="Pfam" id="PF02225">
    <property type="entry name" value="PA"/>
    <property type="match status" value="1"/>
</dbReference>
<comment type="caution">
    <text evidence="17">The sequence shown here is derived from an EMBL/GenBank/DDBJ whole genome shotgun (WGS) entry which is preliminary data.</text>
</comment>
<dbReference type="GO" id="GO:0016020">
    <property type="term" value="C:membrane"/>
    <property type="evidence" value="ECO:0007669"/>
    <property type="project" value="InterPro"/>
</dbReference>
<dbReference type="CDD" id="cd07475">
    <property type="entry name" value="Peptidases_S8_C5a_Peptidase"/>
    <property type="match status" value="1"/>
</dbReference>
<name>A0A2N6SEU7_9BACL</name>
<dbReference type="InterPro" id="IPR010435">
    <property type="entry name" value="C5a/SBT2-like_Fn3"/>
</dbReference>
<dbReference type="CDD" id="cd02133">
    <property type="entry name" value="PA_C5a_like"/>
    <property type="match status" value="1"/>
</dbReference>
<feature type="region of interest" description="Disordered" evidence="12">
    <location>
        <begin position="1849"/>
        <end position="1918"/>
    </location>
</feature>
<comment type="similarity">
    <text evidence="1 10 11">Belongs to the peptidase S8 family.</text>
</comment>
<dbReference type="EMBL" id="PNGT01000004">
    <property type="protein sequence ID" value="PMC52478.1"/>
    <property type="molecule type" value="Genomic_DNA"/>
</dbReference>
<feature type="active site" description="Charge relay system" evidence="9 10">
    <location>
        <position position="265"/>
    </location>
</feature>
<dbReference type="Gene3D" id="3.50.30.30">
    <property type="match status" value="1"/>
</dbReference>
<feature type="region of interest" description="Disordered" evidence="12">
    <location>
        <begin position="1247"/>
        <end position="1837"/>
    </location>
</feature>
<keyword evidence="2" id="KW-0134">Cell wall</keyword>
<feature type="compositionally biased region" description="Pro residues" evidence="12">
    <location>
        <begin position="1432"/>
        <end position="1443"/>
    </location>
</feature>
<evidence type="ECO:0000313" key="18">
    <source>
        <dbReference type="Proteomes" id="UP000235670"/>
    </source>
</evidence>
<evidence type="ECO:0000256" key="8">
    <source>
        <dbReference type="ARBA" id="ARBA00022825"/>
    </source>
</evidence>
<dbReference type="InterPro" id="IPR023828">
    <property type="entry name" value="Peptidase_S8_Ser-AS"/>
</dbReference>
<keyword evidence="13" id="KW-0812">Transmembrane</keyword>
<gene>
    <name evidence="17" type="ORF">CJ218_04970</name>
</gene>
<keyword evidence="13" id="KW-1133">Transmembrane helix</keyword>
<proteinExistence type="inferred from homology"/>
<dbReference type="InterPro" id="IPR022398">
    <property type="entry name" value="Peptidase_S8_His-AS"/>
</dbReference>
<dbReference type="PRINTS" id="PR00723">
    <property type="entry name" value="SUBTILISIN"/>
</dbReference>
<keyword evidence="5" id="KW-0732">Signal</keyword>
<dbReference type="InterPro" id="IPR036852">
    <property type="entry name" value="Peptidase_S8/S53_dom_sf"/>
</dbReference>
<evidence type="ECO:0000256" key="5">
    <source>
        <dbReference type="ARBA" id="ARBA00022729"/>
    </source>
</evidence>
<feature type="compositionally biased region" description="Polar residues" evidence="12">
    <location>
        <begin position="1812"/>
        <end position="1828"/>
    </location>
</feature>
<evidence type="ECO:0000256" key="2">
    <source>
        <dbReference type="ARBA" id="ARBA00022512"/>
    </source>
</evidence>
<evidence type="ECO:0000256" key="6">
    <source>
        <dbReference type="ARBA" id="ARBA00022737"/>
    </source>
</evidence>
<dbReference type="PROSITE" id="PS00137">
    <property type="entry name" value="SUBTILASE_HIS"/>
    <property type="match status" value="1"/>
</dbReference>
<evidence type="ECO:0000256" key="3">
    <source>
        <dbReference type="ARBA" id="ARBA00022525"/>
    </source>
</evidence>
<dbReference type="Gene3D" id="3.40.50.200">
    <property type="entry name" value="Peptidase S8/S53 domain"/>
    <property type="match status" value="1"/>
</dbReference>
<feature type="active site" description="Charge relay system" evidence="9 10">
    <location>
        <position position="199"/>
    </location>
</feature>
<keyword evidence="8 10" id="KW-0720">Serine protease</keyword>
<keyword evidence="3" id="KW-0964">Secreted</keyword>
<evidence type="ECO:0000256" key="7">
    <source>
        <dbReference type="ARBA" id="ARBA00022801"/>
    </source>
</evidence>
<feature type="compositionally biased region" description="Basic and acidic residues" evidence="12">
    <location>
        <begin position="1689"/>
        <end position="1777"/>
    </location>
</feature>
<dbReference type="SUPFAM" id="SSF52025">
    <property type="entry name" value="PA domain"/>
    <property type="match status" value="1"/>
</dbReference>
<evidence type="ECO:0000259" key="14">
    <source>
        <dbReference type="Pfam" id="PF00082"/>
    </source>
</evidence>
<dbReference type="Gene3D" id="2.60.40.1710">
    <property type="entry name" value="Subtilisin-like superfamily"/>
    <property type="match status" value="1"/>
</dbReference>
<dbReference type="Pfam" id="PF00082">
    <property type="entry name" value="Peptidase_S8"/>
    <property type="match status" value="1"/>
</dbReference>
<evidence type="ECO:0000256" key="4">
    <source>
        <dbReference type="ARBA" id="ARBA00022670"/>
    </source>
</evidence>